<organism evidence="1">
    <name type="scientific">bioreactor metagenome</name>
    <dbReference type="NCBI Taxonomy" id="1076179"/>
    <lineage>
        <taxon>unclassified sequences</taxon>
        <taxon>metagenomes</taxon>
        <taxon>ecological metagenomes</taxon>
    </lineage>
</organism>
<gene>
    <name evidence="1" type="ORF">SDC9_100090</name>
</gene>
<comment type="caution">
    <text evidence="1">The sequence shown here is derived from an EMBL/GenBank/DDBJ whole genome shotgun (WGS) entry which is preliminary data.</text>
</comment>
<dbReference type="EMBL" id="VSSQ01014285">
    <property type="protein sequence ID" value="MPM53323.1"/>
    <property type="molecule type" value="Genomic_DNA"/>
</dbReference>
<sequence length="579" mass="65184">MSANWLLVWFHGAENWEEFDSPWLIVLENRPELVELGGDGVMLHYPGKAGNLRGMPLFGVELLDNGRTAGWKERIPDDVVALCRYWSGALLDAPRAVSRAFAVDFASDRVLIHDRFQYAPLEDAWKTPPRRFAPVPPVYPLAAGSGNLRLAANAPARDVRFATLHGPLMVIEGSDEARYSIDGLLHLVREARQVAPGGDSPYREELEALVLQHMDELKQHPWPMLTSHNRFIIPGAYQPEVSDLLLALPYLSPETADALRKEIGIEMERYLMASGIPGKEFEGKVRPDLFQQPLLWYFRHPVTGRELPGSVKLPNYPGAGIDKPCWESLRLALLWHYDTATGGNLADRNWAAAVKIFNVIANGHDWATAIVWDSYSGIRVGNGLQEGPIIHAGCAAMARMAARRGDTALRDLASYLAVSQLIGVQASLAANDYLRSRRPFSASHTQAADMILTEKSRRRHYVEFNEFAGFSPNVIMPRGLLNHPNSFIMTTLPEIMRPYREVWADGTGEFFFPDYDCPDFDVANGTVKLDMLVYMANRRDPEYLARALEWRRNAPWMQRLADLRAILDAAGKIEYRKLW</sequence>
<reference evidence="1" key="1">
    <citation type="submission" date="2019-08" db="EMBL/GenBank/DDBJ databases">
        <authorList>
            <person name="Kucharzyk K."/>
            <person name="Murdoch R.W."/>
            <person name="Higgins S."/>
            <person name="Loffler F."/>
        </authorList>
    </citation>
    <scope>NUCLEOTIDE SEQUENCE</scope>
</reference>
<accession>A0A645AR43</accession>
<protein>
    <submittedName>
        <fullName evidence="1">Uncharacterized protein</fullName>
    </submittedName>
</protein>
<dbReference type="AlphaFoldDB" id="A0A645AR43"/>
<evidence type="ECO:0000313" key="1">
    <source>
        <dbReference type="EMBL" id="MPM53323.1"/>
    </source>
</evidence>
<name>A0A645AR43_9ZZZZ</name>
<proteinExistence type="predicted"/>